<organism evidence="1 2">
    <name type="scientific">Nocardiopsis ansamitocini</name>
    <dbReference type="NCBI Taxonomy" id="1670832"/>
    <lineage>
        <taxon>Bacteria</taxon>
        <taxon>Bacillati</taxon>
        <taxon>Actinomycetota</taxon>
        <taxon>Actinomycetes</taxon>
        <taxon>Streptosporangiales</taxon>
        <taxon>Nocardiopsidaceae</taxon>
        <taxon>Nocardiopsis</taxon>
    </lineage>
</organism>
<evidence type="ECO:0000313" key="2">
    <source>
        <dbReference type="Proteomes" id="UP001165092"/>
    </source>
</evidence>
<accession>A0A9W6P8U0</accession>
<comment type="caution">
    <text evidence="1">The sequence shown here is derived from an EMBL/GenBank/DDBJ whole genome shotgun (WGS) entry which is preliminary data.</text>
</comment>
<dbReference type="EMBL" id="BSQG01000006">
    <property type="protein sequence ID" value="GLU49164.1"/>
    <property type="molecule type" value="Genomic_DNA"/>
</dbReference>
<name>A0A9W6P8U0_9ACTN</name>
<dbReference type="InterPro" id="IPR012675">
    <property type="entry name" value="Beta-grasp_dom_sf"/>
</dbReference>
<protein>
    <submittedName>
        <fullName evidence="1">Thiamine biosynthesis protein ThiS</fullName>
    </submittedName>
</protein>
<proteinExistence type="predicted"/>
<dbReference type="InterPro" id="IPR003749">
    <property type="entry name" value="ThiS/MoaD-like"/>
</dbReference>
<dbReference type="SUPFAM" id="SSF54285">
    <property type="entry name" value="MoaD/ThiS"/>
    <property type="match status" value="1"/>
</dbReference>
<evidence type="ECO:0000313" key="1">
    <source>
        <dbReference type="EMBL" id="GLU49164.1"/>
    </source>
</evidence>
<dbReference type="Pfam" id="PF02597">
    <property type="entry name" value="ThiS"/>
    <property type="match status" value="1"/>
</dbReference>
<dbReference type="Gene3D" id="3.10.20.30">
    <property type="match status" value="1"/>
</dbReference>
<reference evidence="1" key="1">
    <citation type="submission" date="2023-02" db="EMBL/GenBank/DDBJ databases">
        <title>Nocardiopsis ansamitocini NBRC 112285.</title>
        <authorList>
            <person name="Ichikawa N."/>
            <person name="Sato H."/>
            <person name="Tonouchi N."/>
        </authorList>
    </citation>
    <scope>NUCLEOTIDE SEQUENCE</scope>
    <source>
        <strain evidence="1">NBRC 112285</strain>
    </source>
</reference>
<gene>
    <name evidence="1" type="ORF">Nans01_35150</name>
</gene>
<dbReference type="Proteomes" id="UP001165092">
    <property type="component" value="Unassembled WGS sequence"/>
</dbReference>
<dbReference type="AlphaFoldDB" id="A0A9W6P8U0"/>
<sequence>MANGTMRYWAAAKDAAGTGEETLDADSLAEALDLVRGRRSGDHRFLEVLRRSSLLVNGVSVGKRPPAGVSLSNGWVVEVLPPFAGG</sequence>
<keyword evidence="2" id="KW-1185">Reference proteome</keyword>
<dbReference type="RefSeq" id="WP_285760640.1">
    <property type="nucleotide sequence ID" value="NZ_BSQG01000006.1"/>
</dbReference>
<dbReference type="InterPro" id="IPR016155">
    <property type="entry name" value="Mopterin_synth/thiamin_S_b"/>
</dbReference>